<keyword evidence="2" id="KW-1185">Reference proteome</keyword>
<sequence length="269" mass="29157">MHSDGSFRHANVIAKIATNSMQIFALSQLPGYLPPANTTANMGVHNSEGISVICRQEIRITIATPIMPLDAVAVVNSHEMTSQRLVRKLAVWSYGRIRLLASQWANHRLGNWEITCSSVLWRTSRSGNFSVLSNGDTKTRCLPEPPEVDGVSGVDGILDLAPRLERHGVRGLLEGVGIFVGGDVGEAFTTRRPDLTVLGLRRDLASARSVTALPLYESAWPQVAPLGPLVTYSTSPLGALLVRRAVLPVFFFVGFTTSTSNPLVEATSW</sequence>
<evidence type="ECO:0000313" key="2">
    <source>
        <dbReference type="Proteomes" id="UP000054653"/>
    </source>
</evidence>
<proteinExistence type="predicted"/>
<dbReference type="AlphaFoldDB" id="A0A0V1CTB1"/>
<organism evidence="1 2">
    <name type="scientific">Trichinella britovi</name>
    <name type="common">Parasitic roundworm</name>
    <dbReference type="NCBI Taxonomy" id="45882"/>
    <lineage>
        <taxon>Eukaryota</taxon>
        <taxon>Metazoa</taxon>
        <taxon>Ecdysozoa</taxon>
        <taxon>Nematoda</taxon>
        <taxon>Enoplea</taxon>
        <taxon>Dorylaimia</taxon>
        <taxon>Trichinellida</taxon>
        <taxon>Trichinellidae</taxon>
        <taxon>Trichinella</taxon>
    </lineage>
</organism>
<dbReference type="EMBL" id="JYDI01000108">
    <property type="protein sequence ID" value="KRY52252.1"/>
    <property type="molecule type" value="Genomic_DNA"/>
</dbReference>
<gene>
    <name evidence="1" type="ORF">T03_15701</name>
</gene>
<evidence type="ECO:0000313" key="1">
    <source>
        <dbReference type="EMBL" id="KRY52252.1"/>
    </source>
</evidence>
<protein>
    <submittedName>
        <fullName evidence="1">Uncharacterized protein</fullName>
    </submittedName>
</protein>
<dbReference type="Proteomes" id="UP000054653">
    <property type="component" value="Unassembled WGS sequence"/>
</dbReference>
<comment type="caution">
    <text evidence="1">The sequence shown here is derived from an EMBL/GenBank/DDBJ whole genome shotgun (WGS) entry which is preliminary data.</text>
</comment>
<reference evidence="1 2" key="1">
    <citation type="submission" date="2015-01" db="EMBL/GenBank/DDBJ databases">
        <title>Evolution of Trichinella species and genotypes.</title>
        <authorList>
            <person name="Korhonen P.K."/>
            <person name="Edoardo P."/>
            <person name="Giuseppe L.R."/>
            <person name="Gasser R.B."/>
        </authorList>
    </citation>
    <scope>NUCLEOTIDE SEQUENCE [LARGE SCALE GENOMIC DNA]</scope>
    <source>
        <strain evidence="1">ISS120</strain>
    </source>
</reference>
<name>A0A0V1CTB1_TRIBR</name>
<accession>A0A0V1CTB1</accession>
<dbReference type="OMA" id="HEMTSQC"/>